<dbReference type="InterPro" id="IPR012677">
    <property type="entry name" value="Nucleotide-bd_a/b_plait_sf"/>
</dbReference>
<dbReference type="Proteomes" id="UP001219355">
    <property type="component" value="Chromosome 2"/>
</dbReference>
<evidence type="ECO:0000313" key="3">
    <source>
        <dbReference type="Proteomes" id="UP001219355"/>
    </source>
</evidence>
<feature type="region of interest" description="Disordered" evidence="1">
    <location>
        <begin position="77"/>
        <end position="150"/>
    </location>
</feature>
<keyword evidence="3" id="KW-1185">Reference proteome</keyword>
<dbReference type="EMBL" id="CP120628">
    <property type="protein sequence ID" value="WEW59090.1"/>
    <property type="molecule type" value="Genomic_DNA"/>
</dbReference>
<name>A0AAF0DLQ7_9EURO</name>
<dbReference type="CDD" id="cd12261">
    <property type="entry name" value="RRM1_3_MRN1"/>
    <property type="match status" value="1"/>
</dbReference>
<reference evidence="2" key="1">
    <citation type="submission" date="2023-03" db="EMBL/GenBank/DDBJ databases">
        <title>Emydomyces testavorans Genome Sequence.</title>
        <authorList>
            <person name="Hoyer L."/>
        </authorList>
    </citation>
    <scope>NUCLEOTIDE SEQUENCE</scope>
    <source>
        <strain evidence="2">16-2883</strain>
    </source>
</reference>
<accession>A0AAF0DLQ7</accession>
<organism evidence="2 3">
    <name type="scientific">Emydomyces testavorans</name>
    <dbReference type="NCBI Taxonomy" id="2070801"/>
    <lineage>
        <taxon>Eukaryota</taxon>
        <taxon>Fungi</taxon>
        <taxon>Dikarya</taxon>
        <taxon>Ascomycota</taxon>
        <taxon>Pezizomycotina</taxon>
        <taxon>Eurotiomycetes</taxon>
        <taxon>Eurotiomycetidae</taxon>
        <taxon>Onygenales</taxon>
        <taxon>Nannizziopsiaceae</taxon>
        <taxon>Emydomyces</taxon>
    </lineage>
</organism>
<dbReference type="InterPro" id="IPR035979">
    <property type="entry name" value="RBD_domain_sf"/>
</dbReference>
<dbReference type="SUPFAM" id="SSF54928">
    <property type="entry name" value="RNA-binding domain, RBD"/>
    <property type="match status" value="1"/>
</dbReference>
<proteinExistence type="predicted"/>
<dbReference type="AlphaFoldDB" id="A0AAF0DLQ7"/>
<dbReference type="GO" id="GO:0003676">
    <property type="term" value="F:nucleic acid binding"/>
    <property type="evidence" value="ECO:0007669"/>
    <property type="project" value="InterPro"/>
</dbReference>
<dbReference type="Gene3D" id="3.30.70.330">
    <property type="match status" value="2"/>
</dbReference>
<feature type="compositionally biased region" description="Basic and acidic residues" evidence="1">
    <location>
        <begin position="131"/>
        <end position="146"/>
    </location>
</feature>
<protein>
    <recommendedName>
        <fullName evidence="4">RRM domain-containing protein</fullName>
    </recommendedName>
</protein>
<gene>
    <name evidence="2" type="ORF">PRK78_004559</name>
</gene>
<evidence type="ECO:0000256" key="1">
    <source>
        <dbReference type="SAM" id="MobiDB-lite"/>
    </source>
</evidence>
<sequence length="398" mass="44039">MSSSNIIDRGSSEMSLSRFAGLVNTALIQGGIPQSSLEVRVSHMKRYRITQLTRTQTLISSPDDSYEELQRNGDDLNCALQQDSKPPPSLAKPRAASSHTEQKSTSHSHPQRNLAETILRPSVGTPARQASYDHDDVSVPSDEKMDSPYSGDGHAVPMKLQGNGADNRTIVLRGIPDRATHADIVAAIRGGALVDIFFRSRERMASISFAESKAAQEFMAYAKRQLFCILDKPIEVSWSDRPFILSNYIASQISNGASRNILIRGVHLKLTEAQIREDMEHIHNLVIISVTFAQGNAYISTNSVQKASYARNCMRSRMPYKLMRLGYYPDECAEPLPKIQHIPKKEIPQPLRKLNPMANRFEMLHLDESVDDSDGSEDLTSSTSVAGGVNWASAPFAV</sequence>
<feature type="compositionally biased region" description="Polar residues" evidence="1">
    <location>
        <begin position="97"/>
        <end position="108"/>
    </location>
</feature>
<evidence type="ECO:0008006" key="4">
    <source>
        <dbReference type="Google" id="ProtNLM"/>
    </source>
</evidence>
<evidence type="ECO:0000313" key="2">
    <source>
        <dbReference type="EMBL" id="WEW59090.1"/>
    </source>
</evidence>